<evidence type="ECO:0000313" key="2">
    <source>
        <dbReference type="Proteomes" id="UP000320813"/>
    </source>
</evidence>
<dbReference type="Proteomes" id="UP000320813">
    <property type="component" value="Unassembled WGS sequence"/>
</dbReference>
<dbReference type="AlphaFoldDB" id="A0A519BBD1"/>
<comment type="caution">
    <text evidence="1">The sequence shown here is derived from an EMBL/GenBank/DDBJ whole genome shotgun (WGS) entry which is preliminary data.</text>
</comment>
<dbReference type="PANTHER" id="PTHR34472">
    <property type="entry name" value="SULFUR CARRIER PROTEIN THIS"/>
    <property type="match status" value="1"/>
</dbReference>
<dbReference type="NCBIfam" id="TIGR01683">
    <property type="entry name" value="thiS"/>
    <property type="match status" value="1"/>
</dbReference>
<dbReference type="InterPro" id="IPR010035">
    <property type="entry name" value="Thi_S"/>
</dbReference>
<dbReference type="PANTHER" id="PTHR34472:SF1">
    <property type="entry name" value="SULFUR CARRIER PROTEIN THIS"/>
    <property type="match status" value="1"/>
</dbReference>
<gene>
    <name evidence="1" type="primary">thiS</name>
    <name evidence="1" type="ORF">EVJ47_05300</name>
</gene>
<dbReference type="InterPro" id="IPR003749">
    <property type="entry name" value="ThiS/MoaD-like"/>
</dbReference>
<sequence length="70" mass="7695">MKKLMKIDINGKEFDVSDGITVQNLIDELKLDIKSTAVAVNKTIVSKSGYREFLLNENDKVDLVTIAPGG</sequence>
<accession>A0A519BBD1</accession>
<dbReference type="Gene3D" id="3.10.20.30">
    <property type="match status" value="1"/>
</dbReference>
<evidence type="ECO:0000313" key="1">
    <source>
        <dbReference type="EMBL" id="RZD14585.1"/>
    </source>
</evidence>
<protein>
    <submittedName>
        <fullName evidence="1">Sulfur carrier protein ThiS</fullName>
    </submittedName>
</protein>
<reference evidence="1 2" key="1">
    <citation type="submission" date="2019-01" db="EMBL/GenBank/DDBJ databases">
        <title>Insights into ecological role of a new deltaproteobacterial order Candidatus Sinidesulfobacterales (Sva0485) by metagenomics and metatranscriptomics.</title>
        <authorList>
            <person name="Tan S."/>
            <person name="Liu J."/>
            <person name="Fang Y."/>
            <person name="Hedlund B.P."/>
            <person name="Lian Z.H."/>
            <person name="Huang L.Y."/>
            <person name="Li J.T."/>
            <person name="Huang L.N."/>
            <person name="Li W.J."/>
            <person name="Jiang H.C."/>
            <person name="Dong H.L."/>
            <person name="Shu W.S."/>
        </authorList>
    </citation>
    <scope>NUCLEOTIDE SEQUENCE [LARGE SCALE GENOMIC DNA]</scope>
    <source>
        <strain evidence="1">AP3</strain>
    </source>
</reference>
<dbReference type="EMBL" id="SGBD01000002">
    <property type="protein sequence ID" value="RZD14585.1"/>
    <property type="molecule type" value="Genomic_DNA"/>
</dbReference>
<dbReference type="CDD" id="cd00565">
    <property type="entry name" value="Ubl_ThiS"/>
    <property type="match status" value="1"/>
</dbReference>
<dbReference type="InterPro" id="IPR012675">
    <property type="entry name" value="Beta-grasp_dom_sf"/>
</dbReference>
<organism evidence="1 2">
    <name type="scientific">Candidatus Acidulodesulfobacterium ferriphilum</name>
    <dbReference type="NCBI Taxonomy" id="2597223"/>
    <lineage>
        <taxon>Bacteria</taxon>
        <taxon>Deltaproteobacteria</taxon>
        <taxon>Candidatus Acidulodesulfobacterales</taxon>
        <taxon>Candidatus Acidulodesulfobacterium</taxon>
    </lineage>
</organism>
<dbReference type="SUPFAM" id="SSF54285">
    <property type="entry name" value="MoaD/ThiS"/>
    <property type="match status" value="1"/>
</dbReference>
<proteinExistence type="predicted"/>
<name>A0A519BBD1_9DELT</name>
<dbReference type="Pfam" id="PF02597">
    <property type="entry name" value="ThiS"/>
    <property type="match status" value="1"/>
</dbReference>
<dbReference type="InterPro" id="IPR016155">
    <property type="entry name" value="Mopterin_synth/thiamin_S_b"/>
</dbReference>